<keyword evidence="2" id="KW-0560">Oxidoreductase</keyword>
<sequence length="240" mass="27055">MGAATSSPVPQDKHTSWEEPETESWFAVSRSEARNKLWLPVLVIVLLVIFLVGSLTAVHFESPNPPSEKQKILSPAPEFQYVHIPFLESPRFENRTTEEQVREAWGKYGLASYGFITVPDPEAYDLPPNENVVPGTRNTYMVSVYHQLHCLKVLHLALLPVMMHGATVESGATGDGFEHHHLEHCLDYLRQSVMCSGDVTLEPPDEHPEKGKSPLQGWGVRHVCRSWNEIEGWRRTVGVI</sequence>
<evidence type="ECO:0008006" key="8">
    <source>
        <dbReference type="Google" id="ProtNLM"/>
    </source>
</evidence>
<evidence type="ECO:0000256" key="5">
    <source>
        <dbReference type="SAM" id="Phobius"/>
    </source>
</evidence>
<keyword evidence="5" id="KW-0472">Membrane</keyword>
<comment type="similarity">
    <text evidence="3">Belongs to the ustYa family.</text>
</comment>
<keyword evidence="5" id="KW-1133">Transmembrane helix</keyword>
<evidence type="ECO:0000313" key="6">
    <source>
        <dbReference type="EMBL" id="KAE8356756.1"/>
    </source>
</evidence>
<dbReference type="AlphaFoldDB" id="A0A5N6ZII5"/>
<dbReference type="GO" id="GO:0016491">
    <property type="term" value="F:oxidoreductase activity"/>
    <property type="evidence" value="ECO:0007669"/>
    <property type="project" value="UniProtKB-KW"/>
</dbReference>
<dbReference type="PANTHER" id="PTHR33365">
    <property type="entry name" value="YALI0B05434P"/>
    <property type="match status" value="1"/>
</dbReference>
<evidence type="ECO:0000313" key="7">
    <source>
        <dbReference type="Proteomes" id="UP000327118"/>
    </source>
</evidence>
<feature type="region of interest" description="Disordered" evidence="4">
    <location>
        <begin position="1"/>
        <end position="20"/>
    </location>
</feature>
<dbReference type="OrthoDB" id="3687641at2759"/>
<keyword evidence="5" id="KW-0812">Transmembrane</keyword>
<dbReference type="EMBL" id="ML739035">
    <property type="protein sequence ID" value="KAE8356756.1"/>
    <property type="molecule type" value="Genomic_DNA"/>
</dbReference>
<dbReference type="GO" id="GO:0043386">
    <property type="term" value="P:mycotoxin biosynthetic process"/>
    <property type="evidence" value="ECO:0007669"/>
    <property type="project" value="InterPro"/>
</dbReference>
<evidence type="ECO:0000256" key="2">
    <source>
        <dbReference type="ARBA" id="ARBA00023002"/>
    </source>
</evidence>
<dbReference type="Pfam" id="PF11807">
    <property type="entry name" value="UstYa"/>
    <property type="match status" value="1"/>
</dbReference>
<gene>
    <name evidence="6" type="ORF">BDV28DRAFT_144878</name>
</gene>
<reference evidence="7" key="1">
    <citation type="submission" date="2019-04" db="EMBL/GenBank/DDBJ databases">
        <title>Friends and foes A comparative genomics studyof 23 Aspergillus species from section Flavi.</title>
        <authorList>
            <consortium name="DOE Joint Genome Institute"/>
            <person name="Kjaerbolling I."/>
            <person name="Vesth T."/>
            <person name="Frisvad J.C."/>
            <person name="Nybo J.L."/>
            <person name="Theobald S."/>
            <person name="Kildgaard S."/>
            <person name="Isbrandt T."/>
            <person name="Kuo A."/>
            <person name="Sato A."/>
            <person name="Lyhne E.K."/>
            <person name="Kogle M.E."/>
            <person name="Wiebenga A."/>
            <person name="Kun R.S."/>
            <person name="Lubbers R.J."/>
            <person name="Makela M.R."/>
            <person name="Barry K."/>
            <person name="Chovatia M."/>
            <person name="Clum A."/>
            <person name="Daum C."/>
            <person name="Haridas S."/>
            <person name="He G."/>
            <person name="LaButti K."/>
            <person name="Lipzen A."/>
            <person name="Mondo S."/>
            <person name="Riley R."/>
            <person name="Salamov A."/>
            <person name="Simmons B.A."/>
            <person name="Magnuson J.K."/>
            <person name="Henrissat B."/>
            <person name="Mortensen U.H."/>
            <person name="Larsen T.O."/>
            <person name="Devries R.P."/>
            <person name="Grigoriev I.V."/>
            <person name="Machida M."/>
            <person name="Baker S.E."/>
            <person name="Andersen M.R."/>
        </authorList>
    </citation>
    <scope>NUCLEOTIDE SEQUENCE [LARGE SCALE GENOMIC DNA]</scope>
    <source>
        <strain evidence="7">CBS 553.77</strain>
    </source>
</reference>
<dbReference type="PANTHER" id="PTHR33365:SF11">
    <property type="entry name" value="TAT PATHWAY SIGNAL SEQUENCE"/>
    <property type="match status" value="1"/>
</dbReference>
<protein>
    <recommendedName>
        <fullName evidence="8">Oxidase ustYa</fullName>
    </recommendedName>
</protein>
<evidence type="ECO:0000256" key="3">
    <source>
        <dbReference type="ARBA" id="ARBA00035112"/>
    </source>
</evidence>
<evidence type="ECO:0000256" key="1">
    <source>
        <dbReference type="ARBA" id="ARBA00004685"/>
    </source>
</evidence>
<evidence type="ECO:0000256" key="4">
    <source>
        <dbReference type="SAM" id="MobiDB-lite"/>
    </source>
</evidence>
<dbReference type="InterPro" id="IPR021765">
    <property type="entry name" value="UstYa-like"/>
</dbReference>
<accession>A0A5N6ZII5</accession>
<keyword evidence="7" id="KW-1185">Reference proteome</keyword>
<name>A0A5N6ZII5_9EURO</name>
<feature type="transmembrane region" description="Helical" evidence="5">
    <location>
        <begin position="37"/>
        <end position="60"/>
    </location>
</feature>
<organism evidence="6 7">
    <name type="scientific">Aspergillus coremiiformis</name>
    <dbReference type="NCBI Taxonomy" id="138285"/>
    <lineage>
        <taxon>Eukaryota</taxon>
        <taxon>Fungi</taxon>
        <taxon>Dikarya</taxon>
        <taxon>Ascomycota</taxon>
        <taxon>Pezizomycotina</taxon>
        <taxon>Eurotiomycetes</taxon>
        <taxon>Eurotiomycetidae</taxon>
        <taxon>Eurotiales</taxon>
        <taxon>Aspergillaceae</taxon>
        <taxon>Aspergillus</taxon>
        <taxon>Aspergillus subgen. Circumdati</taxon>
    </lineage>
</organism>
<dbReference type="Proteomes" id="UP000327118">
    <property type="component" value="Unassembled WGS sequence"/>
</dbReference>
<proteinExistence type="inferred from homology"/>
<comment type="pathway">
    <text evidence="1">Mycotoxin biosynthesis.</text>
</comment>